<evidence type="ECO:0000313" key="3">
    <source>
        <dbReference type="EMBL" id="ORB17412.1"/>
    </source>
</evidence>
<evidence type="ECO:0000313" key="4">
    <source>
        <dbReference type="Proteomes" id="UP000192374"/>
    </source>
</evidence>
<dbReference type="PANTHER" id="PTHR33164:SF99">
    <property type="entry name" value="MARR FAMILY REGULATORY PROTEIN"/>
    <property type="match status" value="1"/>
</dbReference>
<dbReference type="InterPro" id="IPR036390">
    <property type="entry name" value="WH_DNA-bd_sf"/>
</dbReference>
<dbReference type="EMBL" id="AP022583">
    <property type="protein sequence ID" value="BBY08411.1"/>
    <property type="molecule type" value="Genomic_DNA"/>
</dbReference>
<dbReference type="GO" id="GO:0003700">
    <property type="term" value="F:DNA-binding transcription factor activity"/>
    <property type="evidence" value="ECO:0007669"/>
    <property type="project" value="InterPro"/>
</dbReference>
<sequence>MKRDTQNREHIVAALHAAARLRVHHLARGQSLTANSVLARLADDGPTRLTVLADTSGVSQPAMTQVVTRLEREGLVARLPDLEDRRATLVEISDRGRTFLSELRQSLNDRLVELLETLSPDDEAALALAMRVALPRIRQLIEEAAQQPRSAREPTPLMS</sequence>
<reference evidence="2 5" key="2">
    <citation type="journal article" date="2019" name="Emerg. Microbes Infect.">
        <title>Comprehensive subspecies identification of 175 nontuberculous mycobacteria species based on 7547 genomic profiles.</title>
        <authorList>
            <person name="Matsumoto Y."/>
            <person name="Kinjo T."/>
            <person name="Motooka D."/>
            <person name="Nabeya D."/>
            <person name="Jung N."/>
            <person name="Uechi K."/>
            <person name="Horii T."/>
            <person name="Iida T."/>
            <person name="Fujita J."/>
            <person name="Nakamura S."/>
        </authorList>
    </citation>
    <scope>NUCLEOTIDE SEQUENCE [LARGE SCALE GENOMIC DNA]</scope>
    <source>
        <strain evidence="2 5">JCM 16367</strain>
    </source>
</reference>
<dbReference type="InterPro" id="IPR039422">
    <property type="entry name" value="MarR/SlyA-like"/>
</dbReference>
<dbReference type="InterPro" id="IPR036388">
    <property type="entry name" value="WH-like_DNA-bd_sf"/>
</dbReference>
<dbReference type="AlphaFoldDB" id="A0A7I7PIK8"/>
<dbReference type="KEGG" id="mnv:MNVI_37290"/>
<proteinExistence type="predicted"/>
<dbReference type="InterPro" id="IPR000835">
    <property type="entry name" value="HTH_MarR-typ"/>
</dbReference>
<dbReference type="SUPFAM" id="SSF46785">
    <property type="entry name" value="Winged helix' DNA-binding domain"/>
    <property type="match status" value="1"/>
</dbReference>
<dbReference type="Proteomes" id="UP000192374">
    <property type="component" value="Unassembled WGS sequence"/>
</dbReference>
<keyword evidence="4" id="KW-1185">Reference proteome</keyword>
<evidence type="ECO:0000313" key="2">
    <source>
        <dbReference type="EMBL" id="BBY08411.1"/>
    </source>
</evidence>
<evidence type="ECO:0000313" key="5">
    <source>
        <dbReference type="Proteomes" id="UP000466894"/>
    </source>
</evidence>
<dbReference type="PROSITE" id="PS50995">
    <property type="entry name" value="HTH_MARR_2"/>
    <property type="match status" value="1"/>
</dbReference>
<evidence type="ECO:0000259" key="1">
    <source>
        <dbReference type="PROSITE" id="PS50995"/>
    </source>
</evidence>
<name>A0A7I7PIK8_9MYCO</name>
<dbReference type="GO" id="GO:0006950">
    <property type="term" value="P:response to stress"/>
    <property type="evidence" value="ECO:0007669"/>
    <property type="project" value="TreeGrafter"/>
</dbReference>
<accession>A0A7I7PIK8</accession>
<dbReference type="SMART" id="SM00347">
    <property type="entry name" value="HTH_MARR"/>
    <property type="match status" value="1"/>
</dbReference>
<dbReference type="PRINTS" id="PR00598">
    <property type="entry name" value="HTHMARR"/>
</dbReference>
<gene>
    <name evidence="3" type="ORF">BST37_04325</name>
    <name evidence="2" type="ORF">MNVI_37290</name>
</gene>
<reference evidence="3 4" key="1">
    <citation type="submission" date="2017-02" db="EMBL/GenBank/DDBJ databases">
        <title>The new phylogeny of genus Mycobacterium.</title>
        <authorList>
            <person name="Tortoli E."/>
            <person name="Trovato A."/>
            <person name="Cirillo D.M."/>
        </authorList>
    </citation>
    <scope>NUCLEOTIDE SEQUENCE [LARGE SCALE GENOMIC DNA]</scope>
    <source>
        <strain evidence="3 4">DSM 45145</strain>
    </source>
</reference>
<dbReference type="Pfam" id="PF01047">
    <property type="entry name" value="MarR"/>
    <property type="match status" value="1"/>
</dbReference>
<reference evidence="2" key="3">
    <citation type="submission" date="2020-02" db="EMBL/GenBank/DDBJ databases">
        <authorList>
            <person name="Matsumoto Y."/>
            <person name="Motooka D."/>
            <person name="Nakamura S."/>
        </authorList>
    </citation>
    <scope>NUCLEOTIDE SEQUENCE</scope>
    <source>
        <strain evidence="2">JCM 16367</strain>
    </source>
</reference>
<dbReference type="PANTHER" id="PTHR33164">
    <property type="entry name" value="TRANSCRIPTIONAL REGULATOR, MARR FAMILY"/>
    <property type="match status" value="1"/>
</dbReference>
<dbReference type="Gene3D" id="1.10.10.10">
    <property type="entry name" value="Winged helix-like DNA-binding domain superfamily/Winged helix DNA-binding domain"/>
    <property type="match status" value="1"/>
</dbReference>
<dbReference type="RefSeq" id="WP_083085874.1">
    <property type="nucleotide sequence ID" value="NZ_AP022583.1"/>
</dbReference>
<organism evidence="2 5">
    <name type="scientific">Mycobacterium noviomagense</name>
    <dbReference type="NCBI Taxonomy" id="459858"/>
    <lineage>
        <taxon>Bacteria</taxon>
        <taxon>Bacillati</taxon>
        <taxon>Actinomycetota</taxon>
        <taxon>Actinomycetes</taxon>
        <taxon>Mycobacteriales</taxon>
        <taxon>Mycobacteriaceae</taxon>
        <taxon>Mycobacterium</taxon>
    </lineage>
</organism>
<protein>
    <submittedName>
        <fullName evidence="2">MarR family transcriptional regulator</fullName>
    </submittedName>
</protein>
<dbReference type="Proteomes" id="UP000466894">
    <property type="component" value="Chromosome"/>
</dbReference>
<dbReference type="OrthoDB" id="69852at2"/>
<dbReference type="EMBL" id="MVIC01000004">
    <property type="protein sequence ID" value="ORB17412.1"/>
    <property type="molecule type" value="Genomic_DNA"/>
</dbReference>
<feature type="domain" description="HTH marR-type" evidence="1">
    <location>
        <begin position="1"/>
        <end position="146"/>
    </location>
</feature>